<feature type="region of interest" description="Disordered" evidence="6">
    <location>
        <begin position="1397"/>
        <end position="1469"/>
    </location>
</feature>
<feature type="compositionally biased region" description="Polar residues" evidence="6">
    <location>
        <begin position="1593"/>
        <end position="1603"/>
    </location>
</feature>
<dbReference type="Proteomes" id="UP000594454">
    <property type="component" value="Chromosome 4"/>
</dbReference>
<feature type="region of interest" description="Disordered" evidence="6">
    <location>
        <begin position="322"/>
        <end position="370"/>
    </location>
</feature>
<feature type="compositionally biased region" description="Basic and acidic residues" evidence="6">
    <location>
        <begin position="2090"/>
        <end position="2104"/>
    </location>
</feature>
<feature type="region of interest" description="Disordered" evidence="6">
    <location>
        <begin position="959"/>
        <end position="1065"/>
    </location>
</feature>
<evidence type="ECO:0000256" key="2">
    <source>
        <dbReference type="ARBA" id="ARBA00022737"/>
    </source>
</evidence>
<sequence>MSTEYEDKIKELQVFLPVLERKINDARSRKDNSASSRLEKLRDIVNKRIKVPIGILIKTEETIKKFLKDAPNIRKPVTSNISPANFQQNVNIKTEVKVETESGNNVDCDDDDDVQIVPTQPASDCVIVLDDDSSDEEHNADDKKPSQNSLAEMGLAKEIKTEESGQAEELSCGSIKNMDVNDDFKCQQINSDHSTDATSLTLEPPSKLPSETNKLDDSVEKESRSLGISSSQETDEFSTPSKNDDEFSGSSKTPTLTFTSGKDGDKGHSELPKISPPTFDPDKVAESRSILLELESQLKHLTTAQLPLLIEDTKEVDSIDTFLNRSNESPSIEPKNDSSLLGTPLKDQDREIEVSEEATDKPRSSPELVLPFPFPKFNQDLLAMRRDIVDMLNSSSPSSEKQVPEGDTTIESTDKAVEPGPSSVEANNVTPNLEITSNSDKPSTALEVVQQPNESVSSEPANFIILSNTPASETPNLAPNSSSHEAPENSDITASTNNRLAEIIASLRKNLSDGTDKGKSESEVPKDIPELFVNKMQLTEIPSVVQDMLSATVASEDDDDDMLVMDLSDKMANLSQKLLSDLGDSKIGDSDDFVPDQMGSDDSLDREIEEAMAEANKKATDSDNDEVAELIVVIDHEKEGSSERAPVAETVSVDESSKNVSSDRILQTETKDIHSTSPSASTRQEEVPESSSTKKTNDDISEENDASVEKPGLQSVSPKRIAEESNEVVPTVPDSISSVDLETKGAKTVENSEPAVQNELAEKPNNLTAPETSPERAGDSTSQTTHEAEPLDSVGSSANLIETANEIQANMPSLEAKQSVESDSKITDKAADSTEDFVPEVLAVLSKGDDQNLSQNSEVDLGGSEKQSEILQIEIQKKEVKELESSLEPGTSTTSEIKSELDELVEQREELQWMLNEIKEEERTLSKKSNASKDNITAACATLSDISTDNDVVSLGLSEISDPESGEICDKPPMPDPKPMPPEVKEEFNANADDQYSPHKKSIKITIPNDYDASDLRTQLSKKRKKKRKKRNRKDNSSHSPIRYIDSHGNIIEPRDDSSSDSDTDAVINPAHLRYVREKPRHGISGLLDDDIKKEYFEMFSSCEEGSGRHRYILRKTKVEHLSWDEDTCLSLNDDNIYQHKDDSTKNDDKIESYHSEKFQVSGSSKDNAAIPTTTIDISDSEEEDDTKNEDRNDSKNDKDDAVGLTIEVSDDEDFLEAPPPPIISIKETLSPKHETEDPSTGQNGEEEEANIILVDDDVDIGAPAKIENEAKLEPADETSSSDIFRGDVESNGLLDAEVPNNNVETLKEKNLRELQAIQVKLEKEIGISKDFLSQLIGNALNKFNDDASPANTNIPLENEAEIPQESAQQPALLSTPLQQLQYTNVVVARPSIKDPRLNRVRPAAPAPTEPPPPPPIPRLTPAVAIPTVSGLSKKLPSCDEYSDDEDDVSIESGTISDESHDSDHPKTKKQYVKVELAKLEEIIGNQIQKFLALNKQSYEANKSTPKKDAPTAAKASSKPKPRRNALSKDGSGPPHMSAEKIVSDIRKSVQSLYNPKTSTPEKTSKSKPKPRPRSRIRSRIRSSSGSDRENTPTKSPTKSPMKSPTADPDSLRSRITNDVAGIIKLGKAPKSAKLKPTPALKLAEQVSDVNLLTPLRELPYDDKRKKNADHAQTKKQKRVPKNTNISIHCNSGEKNCLLCKDMEKDEDLISHYVNVHRENEVYLARLEVDQLKALLANPNYVKPAKKLNVEKFTGKCPFCDDEMTCPIGRYMEHFASHTGEYAYECDCCGTRDSRKRDLLSHCNTQCEKGAKFIYVYRYDLSNKEIDAYVCSHCNYIQLNKANVIKHIRTEHDQQLVKENECLSVTLFKVGESTSEGSEQNIDNIEVNNEAIDEENAEDDDFDSFENAPVSPMSDSERRAVANEAVEYVKNELLMDVIDDIDWKSIEDSLVESAPLEGEIPTPYEEIRSDTPPVPPTPSIEIQVAKNELPESEDIESDKKQKDLGAEIFTEIHALSLQGPTESSLDYSKKKPTSSRSDNIVGEVSVPDITVPNRDQAISEQKPKLTSLEIKPSLDLPTVQSGKTSRGSKPSKDNKNQEKGHTQLKDIATSNPKMSRVQCLGFEEIAPKQLRYYCLVSNCATTSLASLEELRKHFKAHTHKWSGKCEACGGKALTKHSASLDRELMHFINEHLPKRSLVAKILRPWIADDSLKSKKSKDVCEMLTKSFHLENLYKCMANDCIFTTNSSKDMQFHIPSSHSDDLTALNCCYCTESFVGSNGLVNHIGRVHGASRYQCPYCFYRSCAAYNVQMHQRTFHADKKNAKIIVCSAQTHTFSTEMLEILDNRQKNVKALKCPFFSGCRKWIYVKHLLMDHVKRDHSQKEPVDIHSELYDCIYCSYATTDLLSIRQHMSNEHPNRLLYVCGLVFIKALHPLVSP</sequence>
<dbReference type="InParanoid" id="A0A7R8YYG0"/>
<dbReference type="PANTHER" id="PTHR24403">
    <property type="entry name" value="ZINC FINGER PROTEIN"/>
    <property type="match status" value="1"/>
</dbReference>
<feature type="compositionally biased region" description="Basic and acidic residues" evidence="6">
    <location>
        <begin position="213"/>
        <end position="224"/>
    </location>
</feature>
<keyword evidence="9" id="KW-1185">Reference proteome</keyword>
<feature type="compositionally biased region" description="Polar residues" evidence="6">
    <location>
        <begin position="226"/>
        <end position="241"/>
    </location>
</feature>
<evidence type="ECO:0000313" key="8">
    <source>
        <dbReference type="EMBL" id="CAD7086760.1"/>
    </source>
</evidence>
<reference evidence="8 9" key="1">
    <citation type="submission" date="2020-11" db="EMBL/GenBank/DDBJ databases">
        <authorList>
            <person name="Wallbank WR R."/>
            <person name="Pardo Diaz C."/>
            <person name="Kozak K."/>
            <person name="Martin S."/>
            <person name="Jiggins C."/>
            <person name="Moest M."/>
            <person name="Warren A I."/>
            <person name="Generalovic N T."/>
            <person name="Byers J.R.P. K."/>
            <person name="Montejo-Kovacevich G."/>
            <person name="Yen C E."/>
        </authorList>
    </citation>
    <scope>NUCLEOTIDE SEQUENCE [LARGE SCALE GENOMIC DNA]</scope>
</reference>
<keyword evidence="3" id="KW-0863">Zinc-finger</keyword>
<dbReference type="Gene3D" id="3.30.160.60">
    <property type="entry name" value="Classic Zinc Finger"/>
    <property type="match status" value="1"/>
</dbReference>
<keyword evidence="2" id="KW-0677">Repeat</keyword>
<feature type="region of interest" description="Disordered" evidence="6">
    <location>
        <begin position="588"/>
        <end position="835"/>
    </location>
</feature>
<feature type="compositionally biased region" description="Acidic residues" evidence="6">
    <location>
        <begin position="1441"/>
        <end position="1450"/>
    </location>
</feature>
<dbReference type="GO" id="GO:0010468">
    <property type="term" value="P:regulation of gene expression"/>
    <property type="evidence" value="ECO:0007669"/>
    <property type="project" value="TreeGrafter"/>
</dbReference>
<feature type="compositionally biased region" description="Basic and acidic residues" evidence="6">
    <location>
        <begin position="818"/>
        <end position="832"/>
    </location>
</feature>
<feature type="compositionally biased region" description="Basic and acidic residues" evidence="6">
    <location>
        <begin position="1189"/>
        <end position="1202"/>
    </location>
</feature>
<evidence type="ECO:0000256" key="1">
    <source>
        <dbReference type="ARBA" id="ARBA00022723"/>
    </source>
</evidence>
<feature type="domain" description="C2H2-type" evidence="7">
    <location>
        <begin position="2267"/>
        <end position="2288"/>
    </location>
</feature>
<dbReference type="InterPro" id="IPR050688">
    <property type="entry name" value="Zinc_finger/UBP_domain"/>
</dbReference>
<dbReference type="GO" id="GO:0008270">
    <property type="term" value="F:zinc ion binding"/>
    <property type="evidence" value="ECO:0007669"/>
    <property type="project" value="UniProtKB-KW"/>
</dbReference>
<feature type="region of interest" description="Disordered" evidence="6">
    <location>
        <begin position="1158"/>
        <end position="1249"/>
    </location>
</feature>
<dbReference type="GO" id="GO:0005634">
    <property type="term" value="C:nucleus"/>
    <property type="evidence" value="ECO:0007669"/>
    <property type="project" value="TreeGrafter"/>
</dbReference>
<keyword evidence="5" id="KW-0175">Coiled coil</keyword>
<feature type="region of interest" description="Disordered" evidence="6">
    <location>
        <begin position="469"/>
        <end position="492"/>
    </location>
</feature>
<feature type="compositionally biased region" description="Polar residues" evidence="6">
    <location>
        <begin position="248"/>
        <end position="260"/>
    </location>
</feature>
<feature type="region of interest" description="Disordered" evidence="6">
    <location>
        <begin position="393"/>
        <end position="442"/>
    </location>
</feature>
<feature type="compositionally biased region" description="Acidic residues" evidence="6">
    <location>
        <begin position="1179"/>
        <end position="1188"/>
    </location>
</feature>
<evidence type="ECO:0000256" key="5">
    <source>
        <dbReference type="SAM" id="Coils"/>
    </source>
</evidence>
<proteinExistence type="predicted"/>
<feature type="compositionally biased region" description="Pro residues" evidence="6">
    <location>
        <begin position="972"/>
        <end position="982"/>
    </location>
</feature>
<feature type="compositionally biased region" description="Acidic residues" evidence="6">
    <location>
        <begin position="602"/>
        <end position="612"/>
    </location>
</feature>
<feature type="compositionally biased region" description="Polar residues" evidence="6">
    <location>
        <begin position="2078"/>
        <end position="2088"/>
    </location>
</feature>
<evidence type="ECO:0000259" key="7">
    <source>
        <dbReference type="PROSITE" id="PS00028"/>
    </source>
</evidence>
<feature type="compositionally biased region" description="Basic residues" evidence="6">
    <location>
        <begin position="1566"/>
        <end position="1581"/>
    </location>
</feature>
<evidence type="ECO:0000313" key="9">
    <source>
        <dbReference type="Proteomes" id="UP000594454"/>
    </source>
</evidence>
<name>A0A7R8YYG0_HERIL</name>
<feature type="region of interest" description="Disordered" evidence="6">
    <location>
        <begin position="1954"/>
        <end position="1979"/>
    </location>
</feature>
<feature type="region of interest" description="Disordered" evidence="6">
    <location>
        <begin position="2019"/>
        <end position="2107"/>
    </location>
</feature>
<feature type="region of interest" description="Disordered" evidence="6">
    <location>
        <begin position="1659"/>
        <end position="1682"/>
    </location>
</feature>
<feature type="compositionally biased region" description="Polar residues" evidence="6">
    <location>
        <begin position="424"/>
        <end position="442"/>
    </location>
</feature>
<evidence type="ECO:0000256" key="3">
    <source>
        <dbReference type="ARBA" id="ARBA00022771"/>
    </source>
</evidence>
<feature type="coiled-coil region" evidence="5">
    <location>
        <begin position="901"/>
        <end position="928"/>
    </location>
</feature>
<feature type="compositionally biased region" description="Basic and acidic residues" evidence="6">
    <location>
        <begin position="1659"/>
        <end position="1673"/>
    </location>
</feature>
<feature type="region of interest" description="Disordered" evidence="6">
    <location>
        <begin position="1896"/>
        <end position="1917"/>
    </location>
</feature>
<feature type="compositionally biased region" description="Basic residues" evidence="6">
    <location>
        <begin position="1020"/>
        <end position="1033"/>
    </location>
</feature>
<dbReference type="PROSITE" id="PS00028">
    <property type="entry name" value="ZINC_FINGER_C2H2_1"/>
    <property type="match status" value="1"/>
</dbReference>
<keyword evidence="1" id="KW-0479">Metal-binding</keyword>
<accession>A0A7R8YYG0</accession>
<feature type="region of interest" description="Disordered" evidence="6">
    <location>
        <begin position="847"/>
        <end position="867"/>
    </location>
</feature>
<feature type="region of interest" description="Disordered" evidence="6">
    <location>
        <begin position="1500"/>
        <end position="1538"/>
    </location>
</feature>
<evidence type="ECO:0000256" key="6">
    <source>
        <dbReference type="SAM" id="MobiDB-lite"/>
    </source>
</evidence>
<dbReference type="InterPro" id="IPR013087">
    <property type="entry name" value="Znf_C2H2_type"/>
</dbReference>
<evidence type="ECO:0000256" key="4">
    <source>
        <dbReference type="ARBA" id="ARBA00022833"/>
    </source>
</evidence>
<gene>
    <name evidence="8" type="ORF">HERILL_LOCUS9508</name>
</gene>
<dbReference type="SMART" id="SM00355">
    <property type="entry name" value="ZnF_C2H2"/>
    <property type="match status" value="8"/>
</dbReference>
<keyword evidence="4" id="KW-0862">Zinc</keyword>
<feature type="compositionally biased region" description="Basic and acidic residues" evidence="6">
    <location>
        <begin position="262"/>
        <end position="271"/>
    </location>
</feature>
<protein>
    <recommendedName>
        <fullName evidence="7">C2H2-type domain-containing protein</fullName>
    </recommendedName>
</protein>
<feature type="compositionally biased region" description="Polar residues" evidence="6">
    <location>
        <begin position="794"/>
        <end position="811"/>
    </location>
</feature>
<feature type="compositionally biased region" description="Pro residues" evidence="6">
    <location>
        <begin position="1405"/>
        <end position="1419"/>
    </location>
</feature>
<feature type="region of interest" description="Disordered" evidence="6">
    <location>
        <begin position="1552"/>
        <end position="1615"/>
    </location>
</feature>
<organism evidence="8 9">
    <name type="scientific">Hermetia illucens</name>
    <name type="common">Black soldier fly</name>
    <dbReference type="NCBI Taxonomy" id="343691"/>
    <lineage>
        <taxon>Eukaryota</taxon>
        <taxon>Metazoa</taxon>
        <taxon>Ecdysozoa</taxon>
        <taxon>Arthropoda</taxon>
        <taxon>Hexapoda</taxon>
        <taxon>Insecta</taxon>
        <taxon>Pterygota</taxon>
        <taxon>Neoptera</taxon>
        <taxon>Endopterygota</taxon>
        <taxon>Diptera</taxon>
        <taxon>Brachycera</taxon>
        <taxon>Stratiomyomorpha</taxon>
        <taxon>Stratiomyidae</taxon>
        <taxon>Hermetiinae</taxon>
        <taxon>Hermetia</taxon>
    </lineage>
</organism>
<feature type="region of interest" description="Disordered" evidence="6">
    <location>
        <begin position="193"/>
        <end position="282"/>
    </location>
</feature>
<feature type="compositionally biased region" description="Polar residues" evidence="6">
    <location>
        <begin position="658"/>
        <end position="668"/>
    </location>
</feature>
<feature type="compositionally biased region" description="Basic and acidic residues" evidence="6">
    <location>
        <begin position="346"/>
        <end position="364"/>
    </location>
</feature>
<dbReference type="PANTHER" id="PTHR24403:SF67">
    <property type="entry name" value="FI01116P-RELATED"/>
    <property type="match status" value="1"/>
</dbReference>
<dbReference type="OrthoDB" id="4737882at2759"/>
<dbReference type="EMBL" id="LR899012">
    <property type="protein sequence ID" value="CAD7086760.1"/>
    <property type="molecule type" value="Genomic_DNA"/>
</dbReference>